<keyword evidence="3" id="KW-1003">Cell membrane</keyword>
<proteinExistence type="inferred from homology"/>
<evidence type="ECO:0000256" key="8">
    <source>
        <dbReference type="SAM" id="MobiDB-lite"/>
    </source>
</evidence>
<keyword evidence="6 7" id="KW-0472">Membrane</keyword>
<evidence type="ECO:0000313" key="11">
    <source>
        <dbReference type="Proteomes" id="UP000569914"/>
    </source>
</evidence>
<evidence type="ECO:0000256" key="5">
    <source>
        <dbReference type="ARBA" id="ARBA00022989"/>
    </source>
</evidence>
<dbReference type="PANTHER" id="PTHR30193:SF18">
    <property type="entry name" value="OSMOPROTECTIVE COMPOUNDS UPTAKE PERMEASE PROTEIN GGTC"/>
    <property type="match status" value="1"/>
</dbReference>
<accession>A0A7Y9I344</accession>
<dbReference type="GO" id="GO:0005886">
    <property type="term" value="C:plasma membrane"/>
    <property type="evidence" value="ECO:0007669"/>
    <property type="project" value="UniProtKB-SubCell"/>
</dbReference>
<feature type="transmembrane region" description="Helical" evidence="7">
    <location>
        <begin position="116"/>
        <end position="135"/>
    </location>
</feature>
<name>A0A7Y9I344_9ACTN</name>
<dbReference type="InterPro" id="IPR000515">
    <property type="entry name" value="MetI-like"/>
</dbReference>
<keyword evidence="5 7" id="KW-1133">Transmembrane helix</keyword>
<dbReference type="PROSITE" id="PS50928">
    <property type="entry name" value="ABC_TM1"/>
    <property type="match status" value="1"/>
</dbReference>
<dbReference type="EMBL" id="JACCBU010000001">
    <property type="protein sequence ID" value="NYE69365.1"/>
    <property type="molecule type" value="Genomic_DNA"/>
</dbReference>
<reference evidence="10 11" key="1">
    <citation type="submission" date="2020-07" db="EMBL/GenBank/DDBJ databases">
        <title>Sequencing the genomes of 1000 actinobacteria strains.</title>
        <authorList>
            <person name="Klenk H.-P."/>
        </authorList>
    </citation>
    <scope>NUCLEOTIDE SEQUENCE [LARGE SCALE GENOMIC DNA]</scope>
    <source>
        <strain evidence="10 11">DSM 22083</strain>
    </source>
</reference>
<comment type="similarity">
    <text evidence="7">Belongs to the binding-protein-dependent transport system permease family.</text>
</comment>
<evidence type="ECO:0000256" key="3">
    <source>
        <dbReference type="ARBA" id="ARBA00022475"/>
    </source>
</evidence>
<evidence type="ECO:0000256" key="7">
    <source>
        <dbReference type="RuleBase" id="RU363032"/>
    </source>
</evidence>
<keyword evidence="11" id="KW-1185">Reference proteome</keyword>
<feature type="transmembrane region" description="Helical" evidence="7">
    <location>
        <begin position="210"/>
        <end position="233"/>
    </location>
</feature>
<dbReference type="Pfam" id="PF00528">
    <property type="entry name" value="BPD_transp_1"/>
    <property type="match status" value="1"/>
</dbReference>
<feature type="transmembrane region" description="Helical" evidence="7">
    <location>
        <begin position="49"/>
        <end position="71"/>
    </location>
</feature>
<feature type="compositionally biased region" description="Gly residues" evidence="8">
    <location>
        <begin position="17"/>
        <end position="27"/>
    </location>
</feature>
<dbReference type="AlphaFoldDB" id="A0A7Y9I344"/>
<comment type="caution">
    <text evidence="10">The sequence shown here is derived from an EMBL/GenBank/DDBJ whole genome shotgun (WGS) entry which is preliminary data.</text>
</comment>
<feature type="transmembrane region" description="Helical" evidence="7">
    <location>
        <begin position="269"/>
        <end position="287"/>
    </location>
</feature>
<dbReference type="Proteomes" id="UP000569914">
    <property type="component" value="Unassembled WGS sequence"/>
</dbReference>
<evidence type="ECO:0000256" key="4">
    <source>
        <dbReference type="ARBA" id="ARBA00022692"/>
    </source>
</evidence>
<dbReference type="InterPro" id="IPR051393">
    <property type="entry name" value="ABC_transporter_permease"/>
</dbReference>
<gene>
    <name evidence="10" type="ORF">BKA15_000694</name>
</gene>
<feature type="domain" description="ABC transmembrane type-1" evidence="9">
    <location>
        <begin position="172"/>
        <end position="389"/>
    </location>
</feature>
<dbReference type="PANTHER" id="PTHR30193">
    <property type="entry name" value="ABC TRANSPORTER PERMEASE PROTEIN"/>
    <property type="match status" value="1"/>
</dbReference>
<feature type="transmembrane region" description="Helical" evidence="7">
    <location>
        <begin position="372"/>
        <end position="392"/>
    </location>
</feature>
<keyword evidence="2 7" id="KW-0813">Transport</keyword>
<feature type="transmembrane region" description="Helical" evidence="7">
    <location>
        <begin position="324"/>
        <end position="346"/>
    </location>
</feature>
<dbReference type="CDD" id="cd06261">
    <property type="entry name" value="TM_PBP2"/>
    <property type="match status" value="1"/>
</dbReference>
<sequence length="402" mass="43066">MAEVAADAASEQRTAGQGSGGPGGTGPGTAAEPEGPAQREHRLPAVLRMIIAVVGIWVLIAGIGSLFQAFVYYPQFFPKLLQGLLAVVLGVLGAAAVFYFINMFVEALPKRVSSGLMPYAFLLPGVGLIGLMLLYPTVQTINFSFANADSTAYVGLANYVAIFTDVEFLSSLINNLLWLLIVPAAVVFFGTIVAVLADRLPGAAENVTKSLIFLPMAISFVGAATIWGAMYAYNPPGQPQVGLLNALVTGVGGDPVSWMSQTQLKLNNLLLMVILIWIQAGFGMVLLSSAIKGVPEDTIEAGRIDGANEFQIFMRIVIPQIRGTMITVFVTLVILVLKIFDIVYVMTNGRFDTNVIANLFFQEIFANSQSGIASAIVVVLLIVITPVLVYQVRAFRQQEAMR</sequence>
<organism evidence="10 11">
    <name type="scientific">Microlunatus parietis</name>
    <dbReference type="NCBI Taxonomy" id="682979"/>
    <lineage>
        <taxon>Bacteria</taxon>
        <taxon>Bacillati</taxon>
        <taxon>Actinomycetota</taxon>
        <taxon>Actinomycetes</taxon>
        <taxon>Propionibacteriales</taxon>
        <taxon>Propionibacteriaceae</taxon>
        <taxon>Microlunatus</taxon>
    </lineage>
</organism>
<dbReference type="RefSeq" id="WP_312878806.1">
    <property type="nucleotide sequence ID" value="NZ_JACCBU010000001.1"/>
</dbReference>
<dbReference type="SUPFAM" id="SSF161098">
    <property type="entry name" value="MetI-like"/>
    <property type="match status" value="1"/>
</dbReference>
<comment type="subcellular location">
    <subcellularLocation>
        <location evidence="1 7">Cell membrane</location>
        <topology evidence="1 7">Multi-pass membrane protein</topology>
    </subcellularLocation>
</comment>
<protein>
    <submittedName>
        <fullName evidence="10">Alpha-glucoside transport system permease protein</fullName>
    </submittedName>
</protein>
<evidence type="ECO:0000256" key="6">
    <source>
        <dbReference type="ARBA" id="ARBA00023136"/>
    </source>
</evidence>
<dbReference type="GO" id="GO:0055085">
    <property type="term" value="P:transmembrane transport"/>
    <property type="evidence" value="ECO:0007669"/>
    <property type="project" value="InterPro"/>
</dbReference>
<evidence type="ECO:0000313" key="10">
    <source>
        <dbReference type="EMBL" id="NYE69365.1"/>
    </source>
</evidence>
<dbReference type="InterPro" id="IPR035906">
    <property type="entry name" value="MetI-like_sf"/>
</dbReference>
<keyword evidence="4 7" id="KW-0812">Transmembrane</keyword>
<evidence type="ECO:0000256" key="1">
    <source>
        <dbReference type="ARBA" id="ARBA00004651"/>
    </source>
</evidence>
<feature type="transmembrane region" description="Helical" evidence="7">
    <location>
        <begin position="176"/>
        <end position="198"/>
    </location>
</feature>
<evidence type="ECO:0000259" key="9">
    <source>
        <dbReference type="PROSITE" id="PS50928"/>
    </source>
</evidence>
<feature type="region of interest" description="Disordered" evidence="8">
    <location>
        <begin position="1"/>
        <end position="37"/>
    </location>
</feature>
<feature type="transmembrane region" description="Helical" evidence="7">
    <location>
        <begin position="83"/>
        <end position="104"/>
    </location>
</feature>
<evidence type="ECO:0000256" key="2">
    <source>
        <dbReference type="ARBA" id="ARBA00022448"/>
    </source>
</evidence>
<dbReference type="Gene3D" id="1.10.3720.10">
    <property type="entry name" value="MetI-like"/>
    <property type="match status" value="1"/>
</dbReference>